<dbReference type="InterPro" id="IPR036890">
    <property type="entry name" value="HATPase_C_sf"/>
</dbReference>
<keyword evidence="4" id="KW-1185">Reference proteome</keyword>
<dbReference type="Gene3D" id="3.30.565.10">
    <property type="entry name" value="Histidine kinase-like ATPase, C-terminal domain"/>
    <property type="match status" value="1"/>
</dbReference>
<feature type="transmembrane region" description="Helical" evidence="1">
    <location>
        <begin position="74"/>
        <end position="95"/>
    </location>
</feature>
<dbReference type="RefSeq" id="WP_342159158.1">
    <property type="nucleotide sequence ID" value="NZ_JBCDNA010000001.1"/>
</dbReference>
<comment type="caution">
    <text evidence="3">The sequence shown here is derived from an EMBL/GenBank/DDBJ whole genome shotgun (WGS) entry which is preliminary data.</text>
</comment>
<keyword evidence="3" id="KW-0418">Kinase</keyword>
<keyword evidence="3" id="KW-0808">Transferase</keyword>
<dbReference type="EMBL" id="JBCDNA010000001">
    <property type="protein sequence ID" value="MEL4455341.1"/>
    <property type="molecule type" value="Genomic_DNA"/>
</dbReference>
<keyword evidence="1" id="KW-0472">Membrane</keyword>
<feature type="transmembrane region" description="Helical" evidence="1">
    <location>
        <begin position="6"/>
        <end position="24"/>
    </location>
</feature>
<organism evidence="3 4">
    <name type="scientific">Lutimonas vermicola</name>
    <dbReference type="NCBI Taxonomy" id="414288"/>
    <lineage>
        <taxon>Bacteria</taxon>
        <taxon>Pseudomonadati</taxon>
        <taxon>Bacteroidota</taxon>
        <taxon>Flavobacteriia</taxon>
        <taxon>Flavobacteriales</taxon>
        <taxon>Flavobacteriaceae</taxon>
        <taxon>Lutimonas</taxon>
    </lineage>
</organism>
<evidence type="ECO:0000259" key="2">
    <source>
        <dbReference type="Pfam" id="PF06580"/>
    </source>
</evidence>
<feature type="domain" description="Signal transduction histidine kinase internal region" evidence="2">
    <location>
        <begin position="115"/>
        <end position="192"/>
    </location>
</feature>
<evidence type="ECO:0000313" key="4">
    <source>
        <dbReference type="Proteomes" id="UP001474120"/>
    </source>
</evidence>
<accession>A0ABU9KYS2</accession>
<dbReference type="InterPro" id="IPR050640">
    <property type="entry name" value="Bact_2-comp_sensor_kinase"/>
</dbReference>
<dbReference type="SUPFAM" id="SSF55874">
    <property type="entry name" value="ATPase domain of HSP90 chaperone/DNA topoisomerase II/histidine kinase"/>
    <property type="match status" value="1"/>
</dbReference>
<dbReference type="InterPro" id="IPR010559">
    <property type="entry name" value="Sig_transdc_His_kin_internal"/>
</dbReference>
<reference evidence="3 4" key="1">
    <citation type="submission" date="2024-04" db="EMBL/GenBank/DDBJ databases">
        <title>whole genome sequencing of Lutimonas vermicola strain IMCC1616.</title>
        <authorList>
            <person name="Bae S.S."/>
        </authorList>
    </citation>
    <scope>NUCLEOTIDE SEQUENCE [LARGE SCALE GENOMIC DNA]</scope>
    <source>
        <strain evidence="3 4">IMCC1616</strain>
    </source>
</reference>
<keyword evidence="1" id="KW-1133">Transmembrane helix</keyword>
<evidence type="ECO:0000256" key="1">
    <source>
        <dbReference type="SAM" id="Phobius"/>
    </source>
</evidence>
<dbReference type="PANTHER" id="PTHR34220">
    <property type="entry name" value="SENSOR HISTIDINE KINASE YPDA"/>
    <property type="match status" value="1"/>
</dbReference>
<dbReference type="Proteomes" id="UP001474120">
    <property type="component" value="Unassembled WGS sequence"/>
</dbReference>
<dbReference type="Pfam" id="PF06580">
    <property type="entry name" value="His_kinase"/>
    <property type="match status" value="1"/>
</dbReference>
<dbReference type="PANTHER" id="PTHR34220:SF7">
    <property type="entry name" value="SENSOR HISTIDINE KINASE YPDA"/>
    <property type="match status" value="1"/>
</dbReference>
<keyword evidence="1" id="KW-0812">Transmembrane</keyword>
<feature type="transmembrane region" description="Helical" evidence="1">
    <location>
        <begin position="31"/>
        <end position="54"/>
    </location>
</feature>
<evidence type="ECO:0000313" key="3">
    <source>
        <dbReference type="EMBL" id="MEL4455341.1"/>
    </source>
</evidence>
<sequence length="303" mass="35685">MIEFPLNIVITYFTIYYLIPKYILPKKYLQFFVLFTLSLMLFYLTRTGLNYILVTKNIWPEAQGSQEPFTVIHIVELIIGAVYVIALVSAIKLTYDWLNEKKRNDDLQRMQLETELNFLKSQIQPHFFFNTLNNLYALVIKKSPKAPNVVLKLSEIMQYVLYEVKEPKISLMKSINYLYSYLELERLRYGERVKSEINIEGNIDDIEIPPLLFLPFLENCFKHGTNHNEDIKVSIDFVVKDNFLYFTVENNFVKNNNEAPKHGIGIENVKRRLQLLYGTAYSLKTRSKSNTYTVNLKLPLYED</sequence>
<proteinExistence type="predicted"/>
<protein>
    <submittedName>
        <fullName evidence="3">Histidine kinase</fullName>
    </submittedName>
</protein>
<dbReference type="GO" id="GO:0016301">
    <property type="term" value="F:kinase activity"/>
    <property type="evidence" value="ECO:0007669"/>
    <property type="project" value="UniProtKB-KW"/>
</dbReference>
<gene>
    <name evidence="3" type="ORF">AABB81_05500</name>
</gene>
<name>A0ABU9KYS2_9FLAO</name>